<reference evidence="1 2" key="1">
    <citation type="submission" date="2016-10" db="EMBL/GenBank/DDBJ databases">
        <authorList>
            <person name="Varghese N."/>
            <person name="Submissions S."/>
        </authorList>
    </citation>
    <scope>NUCLEOTIDE SEQUENCE [LARGE SCALE GENOMIC DNA]</scope>
    <source>
        <strain evidence="1 2">LMG 22274</strain>
    </source>
</reference>
<comment type="caution">
    <text evidence="1">The sequence shown here is derived from an EMBL/GenBank/DDBJ whole genome shotgun (WGS) entry which is preliminary data.</text>
</comment>
<dbReference type="Proteomes" id="UP000183529">
    <property type="component" value="Unassembled WGS sequence"/>
</dbReference>
<accession>A0AAQ1JWR0</accession>
<evidence type="ECO:0000313" key="2">
    <source>
        <dbReference type="Proteomes" id="UP000183529"/>
    </source>
</evidence>
<organism evidence="1 2">
    <name type="scientific">Paraburkholderia tropica</name>
    <dbReference type="NCBI Taxonomy" id="92647"/>
    <lineage>
        <taxon>Bacteria</taxon>
        <taxon>Pseudomonadati</taxon>
        <taxon>Pseudomonadota</taxon>
        <taxon>Betaproteobacteria</taxon>
        <taxon>Burkholderiales</taxon>
        <taxon>Burkholderiaceae</taxon>
        <taxon>Paraburkholderia</taxon>
    </lineage>
</organism>
<dbReference type="EMBL" id="FNZM01000016">
    <property type="protein sequence ID" value="SEK08068.1"/>
    <property type="molecule type" value="Genomic_DNA"/>
</dbReference>
<protein>
    <submittedName>
        <fullName evidence="1">Uncharacterized protein</fullName>
    </submittedName>
</protein>
<gene>
    <name evidence="1" type="ORF">SAMN05216550_116142</name>
</gene>
<sequence length="81" mass="9548">MRSTCHSEDDSDNWRVLPLQQFYLSEHGRVCPRSFWCLMAFAITFEDEDSMIVRSGAARLRHVPLKFDLPVNDRSLTFHFN</sequence>
<dbReference type="AlphaFoldDB" id="A0AAQ1JWR0"/>
<proteinExistence type="predicted"/>
<name>A0AAQ1JWR0_9BURK</name>
<evidence type="ECO:0000313" key="1">
    <source>
        <dbReference type="EMBL" id="SEK08068.1"/>
    </source>
</evidence>